<dbReference type="InterPro" id="IPR027417">
    <property type="entry name" value="P-loop_NTPase"/>
</dbReference>
<dbReference type="GO" id="GO:0033863">
    <property type="term" value="F:ribose 1,5-bisphosphate phosphokinase activity"/>
    <property type="evidence" value="ECO:0007669"/>
    <property type="project" value="TreeGrafter"/>
</dbReference>
<gene>
    <name evidence="3" type="ORF">LCGC14_0882970</name>
</gene>
<keyword evidence="1" id="KW-0808">Transferase</keyword>
<evidence type="ECO:0000256" key="1">
    <source>
        <dbReference type="ARBA" id="ARBA00022679"/>
    </source>
</evidence>
<dbReference type="SMART" id="SM00072">
    <property type="entry name" value="GuKc"/>
    <property type="match status" value="1"/>
</dbReference>
<protein>
    <recommendedName>
        <fullName evidence="2">Guanylate kinase-like domain-containing protein</fullName>
    </recommendedName>
</protein>
<dbReference type="InterPro" id="IPR008144">
    <property type="entry name" value="Guanylate_kin-like_dom"/>
</dbReference>
<dbReference type="InterPro" id="IPR008145">
    <property type="entry name" value="GK/Ca_channel_bsu"/>
</dbReference>
<dbReference type="EMBL" id="LAZR01002788">
    <property type="protein sequence ID" value="KKN25615.1"/>
    <property type="molecule type" value="Genomic_DNA"/>
</dbReference>
<dbReference type="Gene3D" id="3.40.50.300">
    <property type="entry name" value="P-loop containing nucleotide triphosphate hydrolases"/>
    <property type="match status" value="1"/>
</dbReference>
<feature type="domain" description="Guanylate kinase-like" evidence="2">
    <location>
        <begin position="7"/>
        <end position="183"/>
    </location>
</feature>
<evidence type="ECO:0000259" key="2">
    <source>
        <dbReference type="PROSITE" id="PS50052"/>
    </source>
</evidence>
<evidence type="ECO:0000313" key="3">
    <source>
        <dbReference type="EMBL" id="KKN25615.1"/>
    </source>
</evidence>
<dbReference type="AlphaFoldDB" id="A0A0F9P198"/>
<dbReference type="GO" id="GO:0005829">
    <property type="term" value="C:cytosol"/>
    <property type="evidence" value="ECO:0007669"/>
    <property type="project" value="TreeGrafter"/>
</dbReference>
<reference evidence="3" key="1">
    <citation type="journal article" date="2015" name="Nature">
        <title>Complex archaea that bridge the gap between prokaryotes and eukaryotes.</title>
        <authorList>
            <person name="Spang A."/>
            <person name="Saw J.H."/>
            <person name="Jorgensen S.L."/>
            <person name="Zaremba-Niedzwiedzka K."/>
            <person name="Martijn J."/>
            <person name="Lind A.E."/>
            <person name="van Eijk R."/>
            <person name="Schleper C."/>
            <person name="Guy L."/>
            <person name="Ettema T.J."/>
        </authorList>
    </citation>
    <scope>NUCLEOTIDE SEQUENCE</scope>
</reference>
<dbReference type="Pfam" id="PF00625">
    <property type="entry name" value="Guanylate_kin"/>
    <property type="match status" value="1"/>
</dbReference>
<dbReference type="SUPFAM" id="SSF52540">
    <property type="entry name" value="P-loop containing nucleoside triphosphate hydrolases"/>
    <property type="match status" value="1"/>
</dbReference>
<dbReference type="PROSITE" id="PS50052">
    <property type="entry name" value="GUANYLATE_KINASE_2"/>
    <property type="match status" value="1"/>
</dbReference>
<dbReference type="GO" id="GO:0006015">
    <property type="term" value="P:5-phosphoribose 1-diphosphate biosynthetic process"/>
    <property type="evidence" value="ECO:0007669"/>
    <property type="project" value="TreeGrafter"/>
</dbReference>
<proteinExistence type="predicted"/>
<dbReference type="PANTHER" id="PTHR23117">
    <property type="entry name" value="GUANYLATE KINASE-RELATED"/>
    <property type="match status" value="1"/>
</dbReference>
<sequence length="191" mass="22124">MSKNLPGFIFLLVGNSGSGKDSIISGVMSKYPSSLKKLYSPKRYITRPPSEFEENISLIHEEFKDMQKKGSFALEWHIYGLNYGVSVEIEEWLKNGHPVIINVSRIIVEKAREKYKNIRVIFVEVPLDITIKRLKNRKRETDELLKERIDRARKNQKFPEADFIVDNSGDLDFAINQCLNYLESVIKTTKV</sequence>
<accession>A0A0F9P198</accession>
<comment type="caution">
    <text evidence="3">The sequence shown here is derived from an EMBL/GenBank/DDBJ whole genome shotgun (WGS) entry which is preliminary data.</text>
</comment>
<dbReference type="PANTHER" id="PTHR23117:SF8">
    <property type="entry name" value="RIBOSE 1,5-BISPHOSPHATE PHOSPHOKINASE PHNN"/>
    <property type="match status" value="1"/>
</dbReference>
<organism evidence="3">
    <name type="scientific">marine sediment metagenome</name>
    <dbReference type="NCBI Taxonomy" id="412755"/>
    <lineage>
        <taxon>unclassified sequences</taxon>
        <taxon>metagenomes</taxon>
        <taxon>ecological metagenomes</taxon>
    </lineage>
</organism>
<name>A0A0F9P198_9ZZZZ</name>